<evidence type="ECO:0000256" key="6">
    <source>
        <dbReference type="SAM" id="Phobius"/>
    </source>
</evidence>
<dbReference type="AlphaFoldDB" id="W9DWQ4"/>
<dbReference type="Proteomes" id="UP000019483">
    <property type="component" value="Unassembled WGS sequence"/>
</dbReference>
<feature type="transmembrane region" description="Helical" evidence="6">
    <location>
        <begin position="143"/>
        <end position="162"/>
    </location>
</feature>
<feature type="transmembrane region" description="Helical" evidence="6">
    <location>
        <begin position="54"/>
        <end position="79"/>
    </location>
</feature>
<dbReference type="OrthoDB" id="137883at2157"/>
<keyword evidence="4 6" id="KW-1133">Transmembrane helix</keyword>
<dbReference type="EMBL" id="AZAJ01000001">
    <property type="protein sequence ID" value="ETA67866.1"/>
    <property type="molecule type" value="Genomic_DNA"/>
</dbReference>
<evidence type="ECO:0000313" key="9">
    <source>
        <dbReference type="Proteomes" id="UP000019483"/>
    </source>
</evidence>
<dbReference type="InterPro" id="IPR010432">
    <property type="entry name" value="RDD"/>
</dbReference>
<accession>W9DWQ4</accession>
<organism evidence="8 9">
    <name type="scientific">Methanolobus tindarius DSM 2278</name>
    <dbReference type="NCBI Taxonomy" id="1090322"/>
    <lineage>
        <taxon>Archaea</taxon>
        <taxon>Methanobacteriati</taxon>
        <taxon>Methanobacteriota</taxon>
        <taxon>Stenosarchaea group</taxon>
        <taxon>Methanomicrobia</taxon>
        <taxon>Methanosarcinales</taxon>
        <taxon>Methanosarcinaceae</taxon>
        <taxon>Methanolobus</taxon>
    </lineage>
</organism>
<dbReference type="PANTHER" id="PTHR36115">
    <property type="entry name" value="PROLINE-RICH ANTIGEN HOMOLOG-RELATED"/>
    <property type="match status" value="1"/>
</dbReference>
<keyword evidence="3 6" id="KW-0812">Transmembrane</keyword>
<feature type="transmembrane region" description="Helical" evidence="6">
    <location>
        <begin position="85"/>
        <end position="106"/>
    </location>
</feature>
<dbReference type="GO" id="GO:0005886">
    <property type="term" value="C:plasma membrane"/>
    <property type="evidence" value="ECO:0007669"/>
    <property type="project" value="UniProtKB-SubCell"/>
</dbReference>
<evidence type="ECO:0000256" key="1">
    <source>
        <dbReference type="ARBA" id="ARBA00004651"/>
    </source>
</evidence>
<reference evidence="8 9" key="1">
    <citation type="submission" date="2013-08" db="EMBL/GenBank/DDBJ databases">
        <authorList>
            <consortium name="DOE Joint Genome Institute"/>
            <person name="Eisen J."/>
            <person name="Huntemann M."/>
            <person name="Han J."/>
            <person name="Chen A."/>
            <person name="Kyrpides N."/>
            <person name="Mavromatis K."/>
            <person name="Markowitz V."/>
            <person name="Palaniappan K."/>
            <person name="Ivanova N."/>
            <person name="Schaumberg A."/>
            <person name="Pati A."/>
            <person name="Liolios K."/>
            <person name="Nordberg H.P."/>
            <person name="Cantor M.N."/>
            <person name="Hua S.X."/>
            <person name="Woyke T."/>
        </authorList>
    </citation>
    <scope>NUCLEOTIDE SEQUENCE [LARGE SCALE GENOMIC DNA]</scope>
    <source>
        <strain evidence="8 9">DSM 2278</strain>
    </source>
</reference>
<keyword evidence="5 6" id="KW-0472">Membrane</keyword>
<evidence type="ECO:0000256" key="3">
    <source>
        <dbReference type="ARBA" id="ARBA00022692"/>
    </source>
</evidence>
<sequence>MYSYCPECEDKNENSATECKNCDHELRIDSSLEPDLSLYAGFGRRAVAFIIDEVLLTLIGFMIIAFIAPIVCDITPPYYELYKDLFNWIDVLFYAIDIVLTLFYFAMMESSAGQATFGKDVMGIIVTDLEGNRISFTKAFMRHISKLITTAFFGIGYLTIIFSKKRQGLYDMIVGTVVVYR</sequence>
<keyword evidence="9" id="KW-1185">Reference proteome</keyword>
<evidence type="ECO:0000256" key="5">
    <source>
        <dbReference type="ARBA" id="ARBA00023136"/>
    </source>
</evidence>
<dbReference type="RefSeq" id="WP_023845002.1">
    <property type="nucleotide sequence ID" value="NZ_AZAJ01000001.1"/>
</dbReference>
<comment type="caution">
    <text evidence="8">The sequence shown here is derived from an EMBL/GenBank/DDBJ whole genome shotgun (WGS) entry which is preliminary data.</text>
</comment>
<feature type="domain" description="RDD" evidence="7">
    <location>
        <begin position="39"/>
        <end position="174"/>
    </location>
</feature>
<evidence type="ECO:0000259" key="7">
    <source>
        <dbReference type="Pfam" id="PF06271"/>
    </source>
</evidence>
<name>W9DWQ4_METTI</name>
<keyword evidence="2" id="KW-1003">Cell membrane</keyword>
<evidence type="ECO:0000256" key="2">
    <source>
        <dbReference type="ARBA" id="ARBA00022475"/>
    </source>
</evidence>
<evidence type="ECO:0000313" key="8">
    <source>
        <dbReference type="EMBL" id="ETA67866.1"/>
    </source>
</evidence>
<dbReference type="STRING" id="1090322.MettiDRAFT_1304"/>
<protein>
    <submittedName>
        <fullName evidence="8">Putative membrane protein/domain</fullName>
    </submittedName>
</protein>
<proteinExistence type="predicted"/>
<dbReference type="InterPro" id="IPR051791">
    <property type="entry name" value="Pra-immunoreactive"/>
</dbReference>
<dbReference type="Pfam" id="PF06271">
    <property type="entry name" value="RDD"/>
    <property type="match status" value="1"/>
</dbReference>
<evidence type="ECO:0000256" key="4">
    <source>
        <dbReference type="ARBA" id="ARBA00022989"/>
    </source>
</evidence>
<gene>
    <name evidence="8" type="ORF">MettiDRAFT_1304</name>
</gene>
<comment type="subcellular location">
    <subcellularLocation>
        <location evidence="1">Cell membrane</location>
        <topology evidence="1">Multi-pass membrane protein</topology>
    </subcellularLocation>
</comment>